<sequence length="124" mass="13663">MPLKIIKLFPAETAISVVPTISRFFYETKENTAGGATLQIDVSEFLDDTGEDAAEFPKLNLNNSYFNVFINGVLQMEDNFAYTSGGKGIGNLMIIVPEGSEIPPDISIILEVINYDPLLKTEKE</sequence>
<reference evidence="2" key="2">
    <citation type="submission" date="2020-09" db="EMBL/GenBank/DDBJ databases">
        <authorList>
            <person name="Sun Q."/>
            <person name="Ohkuma M."/>
        </authorList>
    </citation>
    <scope>NUCLEOTIDE SEQUENCE</scope>
    <source>
        <strain evidence="2">JCM 15325</strain>
    </source>
</reference>
<name>A0A917W0Y0_9BACL</name>
<evidence type="ECO:0000313" key="2">
    <source>
        <dbReference type="EMBL" id="GGL48956.1"/>
    </source>
</evidence>
<gene>
    <name evidence="2" type="ORF">GCM10007968_11360</name>
</gene>
<proteinExistence type="predicted"/>
<comment type="caution">
    <text evidence="2">The sequence shown here is derived from an EMBL/GenBank/DDBJ whole genome shotgun (WGS) entry which is preliminary data.</text>
</comment>
<dbReference type="AlphaFoldDB" id="A0A917W0Y0"/>
<feature type="domain" description="DUF4183" evidence="1">
    <location>
        <begin position="33"/>
        <end position="111"/>
    </location>
</feature>
<dbReference type="InterPro" id="IPR025237">
    <property type="entry name" value="DUF4183"/>
</dbReference>
<organism evidence="2 3">
    <name type="scientific">Sporolactobacillus putidus</name>
    <dbReference type="NCBI Taxonomy" id="492735"/>
    <lineage>
        <taxon>Bacteria</taxon>
        <taxon>Bacillati</taxon>
        <taxon>Bacillota</taxon>
        <taxon>Bacilli</taxon>
        <taxon>Bacillales</taxon>
        <taxon>Sporolactobacillaceae</taxon>
        <taxon>Sporolactobacillus</taxon>
    </lineage>
</organism>
<protein>
    <recommendedName>
        <fullName evidence="1">DUF4183 domain-containing protein</fullName>
    </recommendedName>
</protein>
<dbReference type="RefSeq" id="WP_188802126.1">
    <property type="nucleotide sequence ID" value="NZ_BMOK01000004.1"/>
</dbReference>
<accession>A0A917W0Y0</accession>
<evidence type="ECO:0000313" key="3">
    <source>
        <dbReference type="Proteomes" id="UP000654670"/>
    </source>
</evidence>
<reference evidence="2" key="1">
    <citation type="journal article" date="2014" name="Int. J. Syst. Evol. Microbiol.">
        <title>Complete genome sequence of Corynebacterium casei LMG S-19264T (=DSM 44701T), isolated from a smear-ripened cheese.</title>
        <authorList>
            <consortium name="US DOE Joint Genome Institute (JGI-PGF)"/>
            <person name="Walter F."/>
            <person name="Albersmeier A."/>
            <person name="Kalinowski J."/>
            <person name="Ruckert C."/>
        </authorList>
    </citation>
    <scope>NUCLEOTIDE SEQUENCE</scope>
    <source>
        <strain evidence="2">JCM 15325</strain>
    </source>
</reference>
<dbReference type="Proteomes" id="UP000654670">
    <property type="component" value="Unassembled WGS sequence"/>
</dbReference>
<dbReference type="EMBL" id="BMOK01000004">
    <property type="protein sequence ID" value="GGL48956.1"/>
    <property type="molecule type" value="Genomic_DNA"/>
</dbReference>
<keyword evidence="3" id="KW-1185">Reference proteome</keyword>
<evidence type="ECO:0000259" key="1">
    <source>
        <dbReference type="Pfam" id="PF13799"/>
    </source>
</evidence>
<dbReference type="Pfam" id="PF13799">
    <property type="entry name" value="DUF4183"/>
    <property type="match status" value="1"/>
</dbReference>